<keyword evidence="1" id="KW-0472">Membrane</keyword>
<dbReference type="Proteomes" id="UP000000492">
    <property type="component" value="Chromosome"/>
</dbReference>
<proteinExistence type="predicted"/>
<organism evidence="2 3">
    <name type="scientific">Corynebacterium resistens (strain DSM 45100 / JCM 12819 / GTC 2026 / SICGH 158)</name>
    <dbReference type="NCBI Taxonomy" id="662755"/>
    <lineage>
        <taxon>Bacteria</taxon>
        <taxon>Bacillati</taxon>
        <taxon>Actinomycetota</taxon>
        <taxon>Actinomycetes</taxon>
        <taxon>Mycobacteriales</taxon>
        <taxon>Corynebacteriaceae</taxon>
        <taxon>Corynebacterium</taxon>
    </lineage>
</organism>
<feature type="transmembrane region" description="Helical" evidence="1">
    <location>
        <begin position="105"/>
        <end position="124"/>
    </location>
</feature>
<dbReference type="KEGG" id="crd:CRES_0273"/>
<sequence length="169" mass="17745">MLVLTWLMFGGIPLVIGLLTIHAMARKVQDDTGKGPGLWATGLSAGLVGILAPAIWLTWSGYHETPLDFSLPAPTRFPEWQIAALAVTYFIPIIVLAVKMRRPFVGAFALAMGGGIGSSTAMIVDVAFIDTTSQEGIGVVLALVGVGLLTLMVGGMFGIPRGVRAGLKR</sequence>
<feature type="transmembrane region" description="Helical" evidence="1">
    <location>
        <begin position="79"/>
        <end position="98"/>
    </location>
</feature>
<keyword evidence="3" id="KW-1185">Reference proteome</keyword>
<keyword evidence="1" id="KW-1133">Transmembrane helix</keyword>
<keyword evidence="1" id="KW-0812">Transmembrane</keyword>
<evidence type="ECO:0000313" key="3">
    <source>
        <dbReference type="Proteomes" id="UP000000492"/>
    </source>
</evidence>
<feature type="transmembrane region" description="Helical" evidence="1">
    <location>
        <begin position="136"/>
        <end position="159"/>
    </location>
</feature>
<feature type="transmembrane region" description="Helical" evidence="1">
    <location>
        <begin position="6"/>
        <end position="25"/>
    </location>
</feature>
<name>F8E2T8_CORRG</name>
<dbReference type="eggNOG" id="ENOG5031EDI">
    <property type="taxonomic scope" value="Bacteria"/>
</dbReference>
<evidence type="ECO:0000256" key="1">
    <source>
        <dbReference type="SAM" id="Phobius"/>
    </source>
</evidence>
<protein>
    <submittedName>
        <fullName evidence="2">Membrane protein</fullName>
    </submittedName>
</protein>
<gene>
    <name evidence="2" type="ordered locus">CRES_0273</name>
</gene>
<reference evidence="2 3" key="1">
    <citation type="journal article" date="2012" name="BMC Genomics">
        <title>Complete genome sequence, lifestyle, and multi-drug resistance of the human pathogen Corynebacterium resistens DSM 45100 isolated from blood samples of a leukemia patient.</title>
        <authorList>
            <person name="Schroder J."/>
            <person name="Maus I."/>
            <person name="Meyer K."/>
            <person name="Wordemann S."/>
            <person name="Blom J."/>
            <person name="Jaenicke S."/>
            <person name="Schneider J."/>
            <person name="Trost E."/>
            <person name="Tauch A."/>
        </authorList>
    </citation>
    <scope>NUCLEOTIDE SEQUENCE [LARGE SCALE GENOMIC DNA]</scope>
    <source>
        <strain evidence="3">DSM 45100 / JCM 12819 / CCUG 50093 / GTC 2026 / SICGH 158</strain>
    </source>
</reference>
<dbReference type="EMBL" id="CP002857">
    <property type="protein sequence ID" value="AEI08636.1"/>
    <property type="molecule type" value="Genomic_DNA"/>
</dbReference>
<dbReference type="AlphaFoldDB" id="F8E2T8"/>
<accession>F8E2T8</accession>
<dbReference type="STRING" id="662755.CRES_0273"/>
<dbReference type="HOGENOM" id="CLU_121825_0_0_11"/>
<evidence type="ECO:0000313" key="2">
    <source>
        <dbReference type="EMBL" id="AEI08636.1"/>
    </source>
</evidence>
<feature type="transmembrane region" description="Helical" evidence="1">
    <location>
        <begin position="37"/>
        <end position="59"/>
    </location>
</feature>